<keyword evidence="2" id="KW-0433">Leucine-rich repeat</keyword>
<dbReference type="Gene3D" id="3.80.10.10">
    <property type="entry name" value="Ribonuclease Inhibitor"/>
    <property type="match status" value="1"/>
</dbReference>
<evidence type="ECO:0000256" key="8">
    <source>
        <dbReference type="ARBA" id="ARBA00023170"/>
    </source>
</evidence>
<keyword evidence="9" id="KW-0325">Glycoprotein</keyword>
<gene>
    <name evidence="10" type="ORF">ZIOFF_014611</name>
</gene>
<evidence type="ECO:0000256" key="9">
    <source>
        <dbReference type="ARBA" id="ARBA00023180"/>
    </source>
</evidence>
<evidence type="ECO:0000256" key="5">
    <source>
        <dbReference type="ARBA" id="ARBA00022737"/>
    </source>
</evidence>
<dbReference type="PANTHER" id="PTHR27000">
    <property type="entry name" value="LEUCINE-RICH REPEAT RECEPTOR-LIKE PROTEIN KINASE FAMILY PROTEIN-RELATED"/>
    <property type="match status" value="1"/>
</dbReference>
<dbReference type="InterPro" id="IPR032675">
    <property type="entry name" value="LRR_dom_sf"/>
</dbReference>
<evidence type="ECO:0000256" key="2">
    <source>
        <dbReference type="ARBA" id="ARBA00022614"/>
    </source>
</evidence>
<dbReference type="InterPro" id="IPR001611">
    <property type="entry name" value="Leu-rich_rpt"/>
</dbReference>
<keyword evidence="8" id="KW-0675">Receptor</keyword>
<sequence>MKSVIEVESETRLAPMAKTGKRCFTDQSVAGGASLSQDWQKLSGSLETLEFRSNAGLRGGIPPGLALLSNLQSLLPPELGNLVLLRRLSLTGNQLSGQIPAYNDWNELLILDLSRNSLSGPLPPSILSMNALLKLDRSNNQLNGQLPVAKQGSLTLLDLRNNNFSGVAGLAGMATLQYLLLSDNPLRANLAELGLENLRNLIALDLSSTSLRGEIPKTIAKLKRLRFVALNDNDLSGRVPKSLEDLTELHALYLSGNNLRGVLEFSDELYARMRSRFACRNNVELCYRARAASQRVAPPARVRRCWN</sequence>
<proteinExistence type="predicted"/>
<keyword evidence="11" id="KW-1185">Reference proteome</keyword>
<dbReference type="GO" id="GO:0016020">
    <property type="term" value="C:membrane"/>
    <property type="evidence" value="ECO:0007669"/>
    <property type="project" value="UniProtKB-SubCell"/>
</dbReference>
<dbReference type="FunFam" id="3.80.10.10:FF:000041">
    <property type="entry name" value="LRR receptor-like serine/threonine-protein kinase ERECTA"/>
    <property type="match status" value="1"/>
</dbReference>
<dbReference type="AlphaFoldDB" id="A0A8J5HBW0"/>
<keyword evidence="5" id="KW-0677">Repeat</keyword>
<keyword evidence="3" id="KW-0812">Transmembrane</keyword>
<evidence type="ECO:0000256" key="3">
    <source>
        <dbReference type="ARBA" id="ARBA00022692"/>
    </source>
</evidence>
<evidence type="ECO:0000256" key="1">
    <source>
        <dbReference type="ARBA" id="ARBA00004167"/>
    </source>
</evidence>
<keyword evidence="7" id="KW-0472">Membrane</keyword>
<comment type="subcellular location">
    <subcellularLocation>
        <location evidence="1">Membrane</location>
        <topology evidence="1">Single-pass membrane protein</topology>
    </subcellularLocation>
</comment>
<evidence type="ECO:0000313" key="10">
    <source>
        <dbReference type="EMBL" id="KAG6524676.1"/>
    </source>
</evidence>
<dbReference type="EMBL" id="JACMSC010000004">
    <property type="protein sequence ID" value="KAG6524676.1"/>
    <property type="molecule type" value="Genomic_DNA"/>
</dbReference>
<dbReference type="Pfam" id="PF00560">
    <property type="entry name" value="LRR_1"/>
    <property type="match status" value="3"/>
</dbReference>
<organism evidence="10 11">
    <name type="scientific">Zingiber officinale</name>
    <name type="common">Ginger</name>
    <name type="synonym">Amomum zingiber</name>
    <dbReference type="NCBI Taxonomy" id="94328"/>
    <lineage>
        <taxon>Eukaryota</taxon>
        <taxon>Viridiplantae</taxon>
        <taxon>Streptophyta</taxon>
        <taxon>Embryophyta</taxon>
        <taxon>Tracheophyta</taxon>
        <taxon>Spermatophyta</taxon>
        <taxon>Magnoliopsida</taxon>
        <taxon>Liliopsida</taxon>
        <taxon>Zingiberales</taxon>
        <taxon>Zingiberaceae</taxon>
        <taxon>Zingiber</taxon>
    </lineage>
</organism>
<dbReference type="SUPFAM" id="SSF52058">
    <property type="entry name" value="L domain-like"/>
    <property type="match status" value="1"/>
</dbReference>
<accession>A0A8J5HBW0</accession>
<keyword evidence="6" id="KW-1133">Transmembrane helix</keyword>
<comment type="caution">
    <text evidence="10">The sequence shown here is derived from an EMBL/GenBank/DDBJ whole genome shotgun (WGS) entry which is preliminary data.</text>
</comment>
<evidence type="ECO:0000256" key="6">
    <source>
        <dbReference type="ARBA" id="ARBA00022989"/>
    </source>
</evidence>
<name>A0A8J5HBW0_ZINOF</name>
<evidence type="ECO:0000256" key="4">
    <source>
        <dbReference type="ARBA" id="ARBA00022729"/>
    </source>
</evidence>
<evidence type="ECO:0000256" key="7">
    <source>
        <dbReference type="ARBA" id="ARBA00023136"/>
    </source>
</evidence>
<keyword evidence="4" id="KW-0732">Signal</keyword>
<reference evidence="10 11" key="1">
    <citation type="submission" date="2020-08" db="EMBL/GenBank/DDBJ databases">
        <title>Plant Genome Project.</title>
        <authorList>
            <person name="Zhang R.-G."/>
        </authorList>
    </citation>
    <scope>NUCLEOTIDE SEQUENCE [LARGE SCALE GENOMIC DNA]</scope>
    <source>
        <tissue evidence="10">Rhizome</tissue>
    </source>
</reference>
<evidence type="ECO:0000313" key="11">
    <source>
        <dbReference type="Proteomes" id="UP000734854"/>
    </source>
</evidence>
<dbReference type="Proteomes" id="UP000734854">
    <property type="component" value="Unassembled WGS sequence"/>
</dbReference>
<protein>
    <submittedName>
        <fullName evidence="10">Uncharacterized protein</fullName>
    </submittedName>
</protein>
<dbReference type="PANTHER" id="PTHR27000:SF768">
    <property type="entry name" value="PIRIFORMOSPORA INDICA-INSENSITIVE PROTEIN 2-LIKE ISOFORM X1"/>
    <property type="match status" value="1"/>
</dbReference>